<proteinExistence type="predicted"/>
<comment type="caution">
    <text evidence="1">The sequence shown here is derived from an EMBL/GenBank/DDBJ whole genome shotgun (WGS) entry which is preliminary data.</text>
</comment>
<protein>
    <submittedName>
        <fullName evidence="1">Uncharacterized protein</fullName>
    </submittedName>
</protein>
<sequence length="138" mass="15474">MKAEFIASQYHRIVGEALRPVASELRLVDVGEFVAFIRFECWGAISDLFDGAADLYFAPGVVRFADAASFDLDWAGEPTIRLDTMLRLSGITIFLRLVLEARTATVDVQWIEAPMALLCRENLEADVKHRLDRVSLTV</sequence>
<accession>A0A506TVN6</accession>
<dbReference type="RefSeq" id="WP_141168089.1">
    <property type="nucleotide sequence ID" value="NZ_VHLH01000036.1"/>
</dbReference>
<keyword evidence="2" id="KW-1185">Reference proteome</keyword>
<evidence type="ECO:0000313" key="1">
    <source>
        <dbReference type="EMBL" id="TPW26133.1"/>
    </source>
</evidence>
<name>A0A506TVN6_9HYPH</name>
<dbReference type="AlphaFoldDB" id="A0A506TVN6"/>
<gene>
    <name evidence="1" type="ORF">FJU11_16030</name>
</gene>
<dbReference type="Proteomes" id="UP000320314">
    <property type="component" value="Unassembled WGS sequence"/>
</dbReference>
<reference evidence="1 2" key="1">
    <citation type="submission" date="2019-06" db="EMBL/GenBank/DDBJ databases">
        <authorList>
            <person name="Li M."/>
        </authorList>
    </citation>
    <scope>NUCLEOTIDE SEQUENCE [LARGE SCALE GENOMIC DNA]</scope>
    <source>
        <strain evidence="1 2">BGMRC6574</strain>
    </source>
</reference>
<organism evidence="1 2">
    <name type="scientific">Pararhizobium mangrovi</name>
    <dbReference type="NCBI Taxonomy" id="2590452"/>
    <lineage>
        <taxon>Bacteria</taxon>
        <taxon>Pseudomonadati</taxon>
        <taxon>Pseudomonadota</taxon>
        <taxon>Alphaproteobacteria</taxon>
        <taxon>Hyphomicrobiales</taxon>
        <taxon>Rhizobiaceae</taxon>
        <taxon>Rhizobium/Agrobacterium group</taxon>
        <taxon>Pararhizobium</taxon>
    </lineage>
</organism>
<evidence type="ECO:0000313" key="2">
    <source>
        <dbReference type="Proteomes" id="UP000320314"/>
    </source>
</evidence>
<dbReference type="OrthoDB" id="7862614at2"/>
<dbReference type="EMBL" id="VHLH01000036">
    <property type="protein sequence ID" value="TPW26133.1"/>
    <property type="molecule type" value="Genomic_DNA"/>
</dbReference>